<feature type="signal peptide" evidence="1">
    <location>
        <begin position="1"/>
        <end position="21"/>
    </location>
</feature>
<evidence type="ECO:0000313" key="4">
    <source>
        <dbReference type="Proteomes" id="UP000251402"/>
    </source>
</evidence>
<dbReference type="SUPFAM" id="SSF52266">
    <property type="entry name" value="SGNH hydrolase"/>
    <property type="match status" value="1"/>
</dbReference>
<evidence type="ECO:0000259" key="2">
    <source>
        <dbReference type="Pfam" id="PF13472"/>
    </source>
</evidence>
<proteinExistence type="predicted"/>
<feature type="domain" description="SGNH hydrolase-type esterase" evidence="2">
    <location>
        <begin position="321"/>
        <end position="489"/>
    </location>
</feature>
<dbReference type="AlphaFoldDB" id="A0A5C1I2U7"/>
<dbReference type="EMBL" id="CP043450">
    <property type="protein sequence ID" value="QEM11708.1"/>
    <property type="molecule type" value="Genomic_DNA"/>
</dbReference>
<dbReference type="InterPro" id="IPR013830">
    <property type="entry name" value="SGNH_hydro"/>
</dbReference>
<dbReference type="InterPro" id="IPR051532">
    <property type="entry name" value="Ester_Hydrolysis_Enzymes"/>
</dbReference>
<dbReference type="PANTHER" id="PTHR30383">
    <property type="entry name" value="THIOESTERASE 1/PROTEASE 1/LYSOPHOSPHOLIPASE L1"/>
    <property type="match status" value="1"/>
</dbReference>
<sequence>MILKNICAVSFIFMFFSAARAQQSQERTTGPRARDYVLNYGRTDTWKGFTRFNLNIGEYHAYYVSPVKPLPGNPWIWRASFPDWHTDIDSLLLAKGFHVAYVNVDDQYGSPAALQVWDRFYDYLVNEKRFAAQVCLEGVSRGGLYVYGWAKRNPDKISCIYNEAPVCDIKSWPGGKMSGQGDQKLWQQLLGIYHMTESQAMAYKDNPVDNLEGLAAFKVPVIHVIGPDDRIVPNSENTYVLAARYNAAGGSMMISPVTDGPQELSGHHFPIPEPTRWADMIVRYSYPVRPRLPHSDYFNRRGGLDNSLKVFEAKKNATVAFLGGSITFNPGWREKISRYLRERFPETAFHFIQAGIPSLGSVPHAFRLKQDVLDSGKVDLMFVEAAVNDRVNGLDSLTEVRALEGIVRHARKSNPVMDIVLMSFADPDKLHDYSNGKIPVQVQNHELVADRYGLPSVNLAKEVADRIHNHEFSWDWDFKDLHPAVYGQELYYTAIRTLLDSCYRPHDQKTGQRIEKLPKVLDPFCIENGNYYSIRNVKIVEGWTIDPDWSPVDQTGTRDGFVHRPMLIATKPGASLILPFKGTAIGISIVSGPDAGTISYSIDNGPVKNVDLYTQWSGWLYLPWYITFDTTLGHGNHTLKLAVNERRNKDSKGNTCQIINFLTN</sequence>
<dbReference type="OrthoDB" id="9796689at2"/>
<dbReference type="Pfam" id="PF13472">
    <property type="entry name" value="Lipase_GDSL_2"/>
    <property type="match status" value="1"/>
</dbReference>
<dbReference type="Gene3D" id="3.40.50.1110">
    <property type="entry name" value="SGNH hydrolase"/>
    <property type="match status" value="1"/>
</dbReference>
<evidence type="ECO:0000313" key="3">
    <source>
        <dbReference type="EMBL" id="QEM11708.1"/>
    </source>
</evidence>
<dbReference type="Gene3D" id="2.60.120.260">
    <property type="entry name" value="Galactose-binding domain-like"/>
    <property type="match status" value="1"/>
</dbReference>
<dbReference type="InterPro" id="IPR036514">
    <property type="entry name" value="SGNH_hydro_sf"/>
</dbReference>
<evidence type="ECO:0000256" key="1">
    <source>
        <dbReference type="SAM" id="SignalP"/>
    </source>
</evidence>
<protein>
    <submittedName>
        <fullName evidence="3">SGNH/GDSL hydrolase family protein</fullName>
    </submittedName>
</protein>
<dbReference type="InterPro" id="IPR029058">
    <property type="entry name" value="AB_hydrolase_fold"/>
</dbReference>
<reference evidence="3" key="1">
    <citation type="submission" date="2019-08" db="EMBL/GenBank/DDBJ databases">
        <title>Comparative genome analysis confer to the adaptation heavy metal polluted environment.</title>
        <authorList>
            <person name="Li Y."/>
        </authorList>
    </citation>
    <scope>NUCLEOTIDE SEQUENCE [LARGE SCALE GENOMIC DNA]</scope>
    <source>
        <strain evidence="3">P1</strain>
    </source>
</reference>
<dbReference type="RefSeq" id="WP_112567637.1">
    <property type="nucleotide sequence ID" value="NZ_CP043450.1"/>
</dbReference>
<dbReference type="KEGG" id="mrub:DEO27_017295"/>
<name>A0A5C1I2U7_9SPHI</name>
<dbReference type="PANTHER" id="PTHR30383:SF28">
    <property type="entry name" value="LIPASE_ACYLHYDROLASE"/>
    <property type="match status" value="1"/>
</dbReference>
<dbReference type="CDD" id="cd00229">
    <property type="entry name" value="SGNH_hydrolase"/>
    <property type="match status" value="1"/>
</dbReference>
<keyword evidence="1" id="KW-0732">Signal</keyword>
<dbReference type="SUPFAM" id="SSF53474">
    <property type="entry name" value="alpha/beta-Hydrolases"/>
    <property type="match status" value="1"/>
</dbReference>
<keyword evidence="4" id="KW-1185">Reference proteome</keyword>
<accession>A0A5C1I2U7</accession>
<dbReference type="GO" id="GO:0004622">
    <property type="term" value="F:phosphatidylcholine lysophospholipase activity"/>
    <property type="evidence" value="ECO:0007669"/>
    <property type="project" value="TreeGrafter"/>
</dbReference>
<keyword evidence="3" id="KW-0378">Hydrolase</keyword>
<dbReference type="Gene3D" id="3.40.50.1820">
    <property type="entry name" value="alpha/beta hydrolase"/>
    <property type="match status" value="1"/>
</dbReference>
<dbReference type="Proteomes" id="UP000251402">
    <property type="component" value="Chromosome"/>
</dbReference>
<organism evidence="3 4">
    <name type="scientific">Mucilaginibacter rubeus</name>
    <dbReference type="NCBI Taxonomy" id="2027860"/>
    <lineage>
        <taxon>Bacteria</taxon>
        <taxon>Pseudomonadati</taxon>
        <taxon>Bacteroidota</taxon>
        <taxon>Sphingobacteriia</taxon>
        <taxon>Sphingobacteriales</taxon>
        <taxon>Sphingobacteriaceae</taxon>
        <taxon>Mucilaginibacter</taxon>
    </lineage>
</organism>
<gene>
    <name evidence="3" type="ORF">DEO27_017295</name>
</gene>
<feature type="chain" id="PRO_5023143900" evidence="1">
    <location>
        <begin position="22"/>
        <end position="664"/>
    </location>
</feature>